<dbReference type="PROSITE" id="PS51257">
    <property type="entry name" value="PROKAR_LIPOPROTEIN"/>
    <property type="match status" value="1"/>
</dbReference>
<evidence type="ECO:0000313" key="6">
    <source>
        <dbReference type="EMBL" id="SJZ37696.1"/>
    </source>
</evidence>
<dbReference type="STRING" id="180163.SAMN02745174_00320"/>
<dbReference type="PANTHER" id="PTHR43649">
    <property type="entry name" value="ARABINOSE-BINDING PROTEIN-RELATED"/>
    <property type="match status" value="1"/>
</dbReference>
<protein>
    <submittedName>
        <fullName evidence="6">ABC-type glycerol-3-phosphate transport system, substrate-binding protein</fullName>
    </submittedName>
</protein>
<feature type="chain" id="PRO_5012074886" evidence="5">
    <location>
        <begin position="26"/>
        <end position="434"/>
    </location>
</feature>
<dbReference type="OrthoDB" id="9763054at2"/>
<evidence type="ECO:0000256" key="5">
    <source>
        <dbReference type="SAM" id="SignalP"/>
    </source>
</evidence>
<evidence type="ECO:0000256" key="3">
    <source>
        <dbReference type="ARBA" id="ARBA00022448"/>
    </source>
</evidence>
<evidence type="ECO:0000256" key="2">
    <source>
        <dbReference type="ARBA" id="ARBA00008520"/>
    </source>
</evidence>
<dbReference type="GO" id="GO:0030313">
    <property type="term" value="C:cell envelope"/>
    <property type="evidence" value="ECO:0007669"/>
    <property type="project" value="UniProtKB-SubCell"/>
</dbReference>
<comment type="subcellular location">
    <subcellularLocation>
        <location evidence="1">Cell envelope</location>
    </subcellularLocation>
</comment>
<sequence length="434" mass="48669">MFKKIISKVTLFLITLLLLSCGSKDQEDGKIKIRLLTRMAGTSKTVGIYRDIISQFEEKYPDAIVIDESQGDESSFNNKLKTDLASGTLPNIFRIQGVANLDEYINNGLLLDLKPILDSDSSWSKGFNKGPLNYYTLEGKNGIYGIPMEVGLMGFYYNEELLKKAGIETFPETWDDFLLAIDKLKENNIIPIGLGAKSTYVVGHLHNQIFYRWLGTENAKKLGNRTLSWNDPSVVETLNFIKILNDKEAFSPSAPGISDNIAITQFQTGEAAMVFTGPWNIAAFNDPEKTPVYKNIKFAKFPYFKEKSQYKNDDMQVVSPYMVSGNLQGKEKEYTLALLKMLTSKEAGGKYANDAAFLLPRNDFEIDKTKVNNLFLENIKLASTSANIAVDIFDFDPLPSMQDRTRNSIVGILMGGTPENAGNEIQEEINRKEK</sequence>
<dbReference type="EMBL" id="FUWX01000004">
    <property type="protein sequence ID" value="SJZ37696.1"/>
    <property type="molecule type" value="Genomic_DNA"/>
</dbReference>
<dbReference type="Pfam" id="PF01547">
    <property type="entry name" value="SBP_bac_1"/>
    <property type="match status" value="1"/>
</dbReference>
<dbReference type="SUPFAM" id="SSF53850">
    <property type="entry name" value="Periplasmic binding protein-like II"/>
    <property type="match status" value="1"/>
</dbReference>
<feature type="signal peptide" evidence="5">
    <location>
        <begin position="1"/>
        <end position="25"/>
    </location>
</feature>
<dbReference type="Proteomes" id="UP000191153">
    <property type="component" value="Unassembled WGS sequence"/>
</dbReference>
<evidence type="ECO:0000256" key="4">
    <source>
        <dbReference type="ARBA" id="ARBA00022729"/>
    </source>
</evidence>
<name>A0A1T4K5L4_9FUSO</name>
<accession>A0A1T4K5L4</accession>
<gene>
    <name evidence="6" type="ORF">SAMN02745174_00320</name>
</gene>
<dbReference type="RefSeq" id="WP_078692859.1">
    <property type="nucleotide sequence ID" value="NZ_FUWX01000004.1"/>
</dbReference>
<keyword evidence="7" id="KW-1185">Reference proteome</keyword>
<organism evidence="6 7">
    <name type="scientific">Cetobacterium ceti</name>
    <dbReference type="NCBI Taxonomy" id="180163"/>
    <lineage>
        <taxon>Bacteria</taxon>
        <taxon>Fusobacteriati</taxon>
        <taxon>Fusobacteriota</taxon>
        <taxon>Fusobacteriia</taxon>
        <taxon>Fusobacteriales</taxon>
        <taxon>Fusobacteriaceae</taxon>
        <taxon>Cetobacterium</taxon>
    </lineage>
</organism>
<dbReference type="InterPro" id="IPR050490">
    <property type="entry name" value="Bact_solute-bd_prot1"/>
</dbReference>
<comment type="similarity">
    <text evidence="2">Belongs to the bacterial solute-binding protein 1 family.</text>
</comment>
<dbReference type="AlphaFoldDB" id="A0A1T4K5L4"/>
<evidence type="ECO:0000313" key="7">
    <source>
        <dbReference type="Proteomes" id="UP000191153"/>
    </source>
</evidence>
<keyword evidence="3" id="KW-0813">Transport</keyword>
<reference evidence="6 7" key="1">
    <citation type="submission" date="2017-02" db="EMBL/GenBank/DDBJ databases">
        <authorList>
            <person name="Peterson S.W."/>
        </authorList>
    </citation>
    <scope>NUCLEOTIDE SEQUENCE [LARGE SCALE GENOMIC DNA]</scope>
    <source>
        <strain evidence="6 7">ATCC 700028</strain>
    </source>
</reference>
<dbReference type="PANTHER" id="PTHR43649:SF31">
    <property type="entry name" value="SN-GLYCEROL-3-PHOSPHATE-BINDING PERIPLASMIC PROTEIN UGPB"/>
    <property type="match status" value="1"/>
</dbReference>
<dbReference type="InterPro" id="IPR006059">
    <property type="entry name" value="SBP"/>
</dbReference>
<dbReference type="Gene3D" id="3.40.190.10">
    <property type="entry name" value="Periplasmic binding protein-like II"/>
    <property type="match status" value="2"/>
</dbReference>
<keyword evidence="4 5" id="KW-0732">Signal</keyword>
<proteinExistence type="inferred from homology"/>
<evidence type="ECO:0000256" key="1">
    <source>
        <dbReference type="ARBA" id="ARBA00004196"/>
    </source>
</evidence>